<dbReference type="InterPro" id="IPR011701">
    <property type="entry name" value="MFS"/>
</dbReference>
<sequence length="76" mass="8081">MLLSESLSYRLGRRRIFIVGMVFFTVSLLACALSVHSDILIIARIIQGIAGAMVFGTAGVSGMRQTGVGARCLGCF</sequence>
<dbReference type="SUPFAM" id="SSF103473">
    <property type="entry name" value="MFS general substrate transporter"/>
    <property type="match status" value="1"/>
</dbReference>
<gene>
    <name evidence="9" type="ORF">CWK15_22970</name>
</gene>
<dbReference type="Gene3D" id="1.20.1720.10">
    <property type="entry name" value="Multidrug resistance protein D"/>
    <property type="match status" value="1"/>
</dbReference>
<protein>
    <submittedName>
        <fullName evidence="9">Multidrug efflux MFS transporter</fullName>
    </submittedName>
</protein>
<feature type="transmembrane region" description="Helical" evidence="7">
    <location>
        <begin position="16"/>
        <end position="35"/>
    </location>
</feature>
<dbReference type="Pfam" id="PF07690">
    <property type="entry name" value="MFS_1"/>
    <property type="match status" value="1"/>
</dbReference>
<dbReference type="InterPro" id="IPR036259">
    <property type="entry name" value="MFS_trans_sf"/>
</dbReference>
<evidence type="ECO:0000313" key="9">
    <source>
        <dbReference type="EMBL" id="EBU3914219.1"/>
    </source>
</evidence>
<comment type="subcellular location">
    <subcellularLocation>
        <location evidence="1">Cell inner membrane</location>
        <topology evidence="1">Multi-pass membrane protein</topology>
    </subcellularLocation>
</comment>
<feature type="transmembrane region" description="Helical" evidence="7">
    <location>
        <begin position="41"/>
        <end position="61"/>
    </location>
</feature>
<evidence type="ECO:0000256" key="2">
    <source>
        <dbReference type="ARBA" id="ARBA00022475"/>
    </source>
</evidence>
<dbReference type="GO" id="GO:0022857">
    <property type="term" value="F:transmembrane transporter activity"/>
    <property type="evidence" value="ECO:0007669"/>
    <property type="project" value="InterPro"/>
</dbReference>
<accession>A0A5V4Z978</accession>
<keyword evidence="6 7" id="KW-0472">Membrane</keyword>
<feature type="domain" description="Major facilitator superfamily (MFS) profile" evidence="8">
    <location>
        <begin position="1"/>
        <end position="76"/>
    </location>
</feature>
<evidence type="ECO:0000256" key="1">
    <source>
        <dbReference type="ARBA" id="ARBA00004429"/>
    </source>
</evidence>
<organism evidence="9">
    <name type="scientific">Salmonella enterica</name>
    <name type="common">Salmonella choleraesuis</name>
    <dbReference type="NCBI Taxonomy" id="28901"/>
    <lineage>
        <taxon>Bacteria</taxon>
        <taxon>Pseudomonadati</taxon>
        <taxon>Pseudomonadota</taxon>
        <taxon>Gammaproteobacteria</taxon>
        <taxon>Enterobacterales</taxon>
        <taxon>Enterobacteriaceae</taxon>
        <taxon>Salmonella</taxon>
    </lineage>
</organism>
<keyword evidence="4 7" id="KW-0812">Transmembrane</keyword>
<evidence type="ECO:0000259" key="8">
    <source>
        <dbReference type="PROSITE" id="PS50850"/>
    </source>
</evidence>
<evidence type="ECO:0000256" key="3">
    <source>
        <dbReference type="ARBA" id="ARBA00022519"/>
    </source>
</evidence>
<proteinExistence type="predicted"/>
<evidence type="ECO:0000256" key="6">
    <source>
        <dbReference type="ARBA" id="ARBA00023136"/>
    </source>
</evidence>
<evidence type="ECO:0000256" key="5">
    <source>
        <dbReference type="ARBA" id="ARBA00022989"/>
    </source>
</evidence>
<keyword evidence="3" id="KW-0997">Cell inner membrane</keyword>
<dbReference type="PROSITE" id="PS50850">
    <property type="entry name" value="MFS"/>
    <property type="match status" value="1"/>
</dbReference>
<comment type="caution">
    <text evidence="9">The sequence shown here is derived from an EMBL/GenBank/DDBJ whole genome shotgun (WGS) entry which is preliminary data.</text>
</comment>
<keyword evidence="2" id="KW-1003">Cell membrane</keyword>
<evidence type="ECO:0000256" key="7">
    <source>
        <dbReference type="SAM" id="Phobius"/>
    </source>
</evidence>
<reference evidence="9" key="1">
    <citation type="submission" date="2018-07" db="EMBL/GenBank/DDBJ databases">
        <authorList>
            <consortium name="PulseNet: The National Subtyping Network for Foodborne Disease Surveillance"/>
            <person name="Tarr C.L."/>
            <person name="Trees E."/>
            <person name="Katz L.S."/>
            <person name="Carleton-Romer H.A."/>
            <person name="Stroika S."/>
            <person name="Kucerova Z."/>
            <person name="Roache K.F."/>
            <person name="Sabol A.L."/>
            <person name="Besser J."/>
            <person name="Gerner-Smidt P."/>
        </authorList>
    </citation>
    <scope>NUCLEOTIDE SEQUENCE</scope>
    <source>
        <strain evidence="9">PNUSAS029138</strain>
    </source>
</reference>
<dbReference type="InterPro" id="IPR020846">
    <property type="entry name" value="MFS_dom"/>
</dbReference>
<name>A0A5V4Z978_SALER</name>
<keyword evidence="5 7" id="KW-1133">Transmembrane helix</keyword>
<dbReference type="AlphaFoldDB" id="A0A5V4Z978"/>
<dbReference type="GO" id="GO:0005886">
    <property type="term" value="C:plasma membrane"/>
    <property type="evidence" value="ECO:0007669"/>
    <property type="project" value="UniProtKB-SubCell"/>
</dbReference>
<evidence type="ECO:0000256" key="4">
    <source>
        <dbReference type="ARBA" id="ARBA00022692"/>
    </source>
</evidence>
<dbReference type="EMBL" id="AAHBYH010000029">
    <property type="protein sequence ID" value="EBU3914219.1"/>
    <property type="molecule type" value="Genomic_DNA"/>
</dbReference>